<dbReference type="SUPFAM" id="SSF117289">
    <property type="entry name" value="Nucleoporin domain"/>
    <property type="match status" value="1"/>
</dbReference>
<sequence length="1207" mass="129072">MDVECPYPGLAAFGPEQARWFFGRDALVADLLARLDRRLLGSGGIQAVVAPSGAGKSSLLRAGLLPRLAASALPGSHRWPVMLFRPTDDPIGALAAQLSSLTGADQAETAERLGVDPAAGAAMLADYAGDDDGMRVVVVVDQFEELFTACDDERCGRRFIDVLTRIAGSAAARPAGVVVIGLRADFYASCAGHPGLRAALEDSPLLVGAMSLAEVREAIVYPAQDVGLDIEPGLVELLLRDLGSSGGPGEGSGAGGRQEPAGYEAGRLPLLAHALRMSWQQRHGATLTVEGYQATGGIQRALATTADQAIDGLDAAGQARARAVFLRLVRIGEGADDTRRRVAWAELAEAFEEPAVTSAVVDVFTEARLLSRHTDTVEIVHEALLRGWPRLRRWIDADRAGRVVHQDLEEEAAAWERADRDPALLYRGSRLEVVRTWAASAPASDISVAAREFLAAGVRQHRRTARLRAGVIAALTVLAVVAATTAVLAVRSQGEAELQRDTATYNRVLAEADRLADTDISLSAQLTLVAHRMKPGDDTYTQVLNLRHTPLSVLLSGRDTEIDTVAFGMNGRVLAAAGSDGHVRLYDVADPLKPRPLGRTPAEPTDGFRKVAFSPDGRTLAGAGNDGTVRLWDVRDPARPRPLHPLPRRNESLTSLAFSPHGHVLAVGDTQVGLWDVRDPARPKPLARLPAPIADNVYSLAFSPDGLRLAVGDNDSTIRCWSLDDPAHPRPMGRPIRHDGFLTSVNALAFSSDGTELASASDDIRRWEPADGTMASRPLGGTSDDISDVAYSPDGYTFAGTDGRVIRLWNIAGQSELRQIGRTLTGHTGRVKSLGFSPDGRTLASGSEDGTVRLWNVQAGRLTDRSMALNKVAFSPDSRTLAAFDDLYPHVWDITRPTRPKPLGLFPTWPTDKAPAINGYVAVDPGWHTLATIGDERDGNRSIRLWRLRGPYITERLGPPLAPRDSFQSVWFSPDGRLMAAVTLDSSVLLWELTDPAHPKGPTVLHGPSEDIPSPAFAPDGRTLALAVDGAVRLWDVTDPAHPSGTRTLPDLPDTATSLAFSPDGRTLAGTVDRWIKLWNVAEPVRPPQTLPGPDDGLGAVAFSPDGRTLAGAGYDGTVWLWRVLGPGHAELRGRPLNGHTGTVSSVTFSPDGHLLASAGQDQSVQLWELDAESNIRGICSVTAGAMTPDAWRRYVGTDASYDPPCT</sequence>
<protein>
    <recommendedName>
        <fullName evidence="4">Novel STAND NTPase 1 domain-containing protein</fullName>
    </recommendedName>
</protein>
<feature type="repeat" description="WD" evidence="3">
    <location>
        <begin position="555"/>
        <end position="588"/>
    </location>
</feature>
<dbReference type="InterPro" id="IPR001680">
    <property type="entry name" value="WD40_rpt"/>
</dbReference>
<feature type="repeat" description="WD" evidence="3">
    <location>
        <begin position="697"/>
        <end position="724"/>
    </location>
</feature>
<name>A0A1V0AGY0_9ACTN</name>
<dbReference type="PROSITE" id="PS50082">
    <property type="entry name" value="WD_REPEATS_2"/>
    <property type="match status" value="7"/>
</dbReference>
<feature type="repeat" description="WD" evidence="3">
    <location>
        <begin position="611"/>
        <end position="635"/>
    </location>
</feature>
<dbReference type="Pfam" id="PF20703">
    <property type="entry name" value="nSTAND1"/>
    <property type="match status" value="1"/>
</dbReference>
<dbReference type="InterPro" id="IPR027417">
    <property type="entry name" value="P-loop_NTPase"/>
</dbReference>
<dbReference type="PANTHER" id="PTHR19848">
    <property type="entry name" value="WD40 REPEAT PROTEIN"/>
    <property type="match status" value="1"/>
</dbReference>
<evidence type="ECO:0000259" key="4">
    <source>
        <dbReference type="Pfam" id="PF20703"/>
    </source>
</evidence>
<dbReference type="InterPro" id="IPR019775">
    <property type="entry name" value="WD40_repeat_CS"/>
</dbReference>
<feature type="repeat" description="WD" evidence="3">
    <location>
        <begin position="1091"/>
        <end position="1124"/>
    </location>
</feature>
<dbReference type="InterPro" id="IPR049052">
    <property type="entry name" value="nSTAND1"/>
</dbReference>
<dbReference type="EMBL" id="CP017717">
    <property type="protein sequence ID" value="AQZ69460.1"/>
    <property type="molecule type" value="Genomic_DNA"/>
</dbReference>
<dbReference type="SUPFAM" id="SSF52540">
    <property type="entry name" value="P-loop containing nucleoside triphosphate hydrolases"/>
    <property type="match status" value="1"/>
</dbReference>
<dbReference type="PRINTS" id="PR00320">
    <property type="entry name" value="GPROTEINBRPT"/>
</dbReference>
<dbReference type="InterPro" id="IPR020472">
    <property type="entry name" value="WD40_PAC1"/>
</dbReference>
<evidence type="ECO:0000313" key="5">
    <source>
        <dbReference type="EMBL" id="AQZ69460.1"/>
    </source>
</evidence>
<dbReference type="OrthoDB" id="414967at2"/>
<reference evidence="6" key="1">
    <citation type="journal article" date="2017" name="Med. Chem. Commun.">
        <title>Nonomuraea sp. ATCC 55076 harbours the largest actinomycete chromosome to date and the kistamicin biosynthetic gene cluster.</title>
        <authorList>
            <person name="Nazari B."/>
            <person name="Forneris C.C."/>
            <person name="Gibson M.I."/>
            <person name="Moon K."/>
            <person name="Schramma K.R."/>
            <person name="Seyedsayamdost M.R."/>
        </authorList>
    </citation>
    <scope>NUCLEOTIDE SEQUENCE [LARGE SCALE GENOMIC DNA]</scope>
    <source>
        <strain evidence="6">ATCC 55076</strain>
    </source>
</reference>
<dbReference type="SUPFAM" id="SSF50978">
    <property type="entry name" value="WD40 repeat-like"/>
    <property type="match status" value="2"/>
</dbReference>
<keyword evidence="2" id="KW-0677">Repeat</keyword>
<dbReference type="RefSeq" id="WP_080045844.1">
    <property type="nucleotide sequence ID" value="NZ_CP017717.1"/>
</dbReference>
<dbReference type="InterPro" id="IPR036322">
    <property type="entry name" value="WD40_repeat_dom_sf"/>
</dbReference>
<proteinExistence type="predicted"/>
<dbReference type="Gene3D" id="2.130.10.10">
    <property type="entry name" value="YVTN repeat-like/Quinoprotein amine dehydrogenase"/>
    <property type="match status" value="4"/>
</dbReference>
<dbReference type="STRING" id="1909395.BKM31_55445"/>
<dbReference type="Pfam" id="PF00400">
    <property type="entry name" value="WD40"/>
    <property type="match status" value="11"/>
</dbReference>
<keyword evidence="1 3" id="KW-0853">WD repeat</keyword>
<dbReference type="KEGG" id="noa:BKM31_55445"/>
<dbReference type="PANTHER" id="PTHR19848:SF8">
    <property type="entry name" value="F-BOX AND WD REPEAT DOMAIN CONTAINING 7"/>
    <property type="match status" value="1"/>
</dbReference>
<gene>
    <name evidence="5" type="ORF">BKM31_55445</name>
</gene>
<evidence type="ECO:0000256" key="3">
    <source>
        <dbReference type="PROSITE-ProRule" id="PRU00221"/>
    </source>
</evidence>
<dbReference type="Proteomes" id="UP000190797">
    <property type="component" value="Chromosome"/>
</dbReference>
<feature type="domain" description="Novel STAND NTPase 1" evidence="4">
    <location>
        <begin position="6"/>
        <end position="422"/>
    </location>
</feature>
<dbReference type="CDD" id="cd00200">
    <property type="entry name" value="WD40"/>
    <property type="match status" value="2"/>
</dbReference>
<feature type="repeat" description="WD" evidence="3">
    <location>
        <begin position="779"/>
        <end position="819"/>
    </location>
</feature>
<organism evidence="5 6">
    <name type="scientific">[Actinomadura] parvosata subsp. kistnae</name>
    <dbReference type="NCBI Taxonomy" id="1909395"/>
    <lineage>
        <taxon>Bacteria</taxon>
        <taxon>Bacillati</taxon>
        <taxon>Actinomycetota</taxon>
        <taxon>Actinomycetes</taxon>
        <taxon>Streptosporangiales</taxon>
        <taxon>Streptosporangiaceae</taxon>
        <taxon>Nonomuraea</taxon>
    </lineage>
</organism>
<dbReference type="SMART" id="SM00320">
    <property type="entry name" value="WD40"/>
    <property type="match status" value="12"/>
</dbReference>
<accession>A0A1V0AGY0</accession>
<evidence type="ECO:0000313" key="6">
    <source>
        <dbReference type="Proteomes" id="UP000190797"/>
    </source>
</evidence>
<keyword evidence="6" id="KW-1185">Reference proteome</keyword>
<feature type="repeat" description="WD" evidence="3">
    <location>
        <begin position="1137"/>
        <end position="1178"/>
    </location>
</feature>
<dbReference type="CDD" id="cd00267">
    <property type="entry name" value="ABC_ATPase"/>
    <property type="match status" value="1"/>
</dbReference>
<dbReference type="PROSITE" id="PS00678">
    <property type="entry name" value="WD_REPEATS_1"/>
    <property type="match status" value="5"/>
</dbReference>
<dbReference type="InterPro" id="IPR015943">
    <property type="entry name" value="WD40/YVTN_repeat-like_dom_sf"/>
</dbReference>
<feature type="repeat" description="WD" evidence="3">
    <location>
        <begin position="824"/>
        <end position="865"/>
    </location>
</feature>
<dbReference type="AlphaFoldDB" id="A0A1V0AGY0"/>
<evidence type="ECO:0000256" key="1">
    <source>
        <dbReference type="ARBA" id="ARBA00022574"/>
    </source>
</evidence>
<evidence type="ECO:0000256" key="2">
    <source>
        <dbReference type="ARBA" id="ARBA00022737"/>
    </source>
</evidence>
<dbReference type="PROSITE" id="PS50294">
    <property type="entry name" value="WD_REPEATS_REGION"/>
    <property type="match status" value="5"/>
</dbReference>